<sequence length="83" mass="9759">MMISREGSLRGSRSLLCQVLLRLWILRATSSLQCRHLLPTPLLRLQVMVNTRRASHRKLRKPRTLHELCQSHQCLQLPSRKYS</sequence>
<evidence type="ECO:0000313" key="4">
    <source>
        <dbReference type="Proteomes" id="UP000476176"/>
    </source>
</evidence>
<dbReference type="EMBL" id="QXGC01001296">
    <property type="protein sequence ID" value="KAE9206195.1"/>
    <property type="molecule type" value="Genomic_DNA"/>
</dbReference>
<feature type="signal peptide" evidence="1">
    <location>
        <begin position="1"/>
        <end position="31"/>
    </location>
</feature>
<organism evidence="3 4">
    <name type="scientific">Phytophthora fragariae</name>
    <dbReference type="NCBI Taxonomy" id="53985"/>
    <lineage>
        <taxon>Eukaryota</taxon>
        <taxon>Sar</taxon>
        <taxon>Stramenopiles</taxon>
        <taxon>Oomycota</taxon>
        <taxon>Peronosporomycetes</taxon>
        <taxon>Peronosporales</taxon>
        <taxon>Peronosporaceae</taxon>
        <taxon>Phytophthora</taxon>
    </lineage>
</organism>
<reference evidence="4 5" key="1">
    <citation type="submission" date="2018-09" db="EMBL/GenBank/DDBJ databases">
        <title>Genomic investigation of the strawberry pathogen Phytophthora fragariae indicates pathogenicity is determined by transcriptional variation in three key races.</title>
        <authorList>
            <person name="Adams T.M."/>
            <person name="Armitage A.D."/>
            <person name="Sobczyk M.K."/>
            <person name="Bates H.J."/>
            <person name="Dunwell J.M."/>
            <person name="Nellist C.F."/>
            <person name="Harrison R.J."/>
        </authorList>
    </citation>
    <scope>NUCLEOTIDE SEQUENCE [LARGE SCALE GENOMIC DNA]</scope>
    <source>
        <strain evidence="3 4">BC-23</strain>
        <strain evidence="2 5">ONT-3</strain>
    </source>
</reference>
<evidence type="ECO:0000256" key="1">
    <source>
        <dbReference type="SAM" id="SignalP"/>
    </source>
</evidence>
<dbReference type="AlphaFoldDB" id="A0A6G0NFM5"/>
<accession>A0A6G0NFM5</accession>
<gene>
    <name evidence="3" type="ORF">PF004_g17368</name>
    <name evidence="2" type="ORF">PF010_g14099</name>
</gene>
<keyword evidence="1" id="KW-0732">Signal</keyword>
<evidence type="ECO:0000313" key="3">
    <source>
        <dbReference type="EMBL" id="KAE9206195.1"/>
    </source>
</evidence>
<evidence type="ECO:0000313" key="5">
    <source>
        <dbReference type="Proteomes" id="UP000488956"/>
    </source>
</evidence>
<feature type="chain" id="PRO_5036384563" description="Secreted protein" evidence="1">
    <location>
        <begin position="32"/>
        <end position="83"/>
    </location>
</feature>
<comment type="caution">
    <text evidence="3">The sequence shown here is derived from an EMBL/GenBank/DDBJ whole genome shotgun (WGS) entry which is preliminary data.</text>
</comment>
<protein>
    <recommendedName>
        <fullName evidence="6">Secreted protein</fullName>
    </recommendedName>
</protein>
<dbReference type="Proteomes" id="UP000476176">
    <property type="component" value="Unassembled WGS sequence"/>
</dbReference>
<dbReference type="Proteomes" id="UP000488956">
    <property type="component" value="Unassembled WGS sequence"/>
</dbReference>
<name>A0A6G0NFM5_9STRA</name>
<evidence type="ECO:0000313" key="2">
    <source>
        <dbReference type="EMBL" id="KAE9102426.1"/>
    </source>
</evidence>
<proteinExistence type="predicted"/>
<dbReference type="EMBL" id="QXFX01000857">
    <property type="protein sequence ID" value="KAE9102426.1"/>
    <property type="molecule type" value="Genomic_DNA"/>
</dbReference>
<evidence type="ECO:0008006" key="6">
    <source>
        <dbReference type="Google" id="ProtNLM"/>
    </source>
</evidence>